<protein>
    <submittedName>
        <fullName evidence="1">Uncharacterized protein</fullName>
    </submittedName>
</protein>
<proteinExistence type="predicted"/>
<evidence type="ECO:0000313" key="2">
    <source>
        <dbReference type="Proteomes" id="UP000009223"/>
    </source>
</evidence>
<reference evidence="2" key="1">
    <citation type="submission" date="2009-12" db="EMBL/GenBank/DDBJ databases">
        <title>Complete sequence of Treponema primitia strain ZAS-2.</title>
        <authorList>
            <person name="Tetu S.G."/>
            <person name="Matson E."/>
            <person name="Ren Q."/>
            <person name="Seshadri R."/>
            <person name="Elbourne L."/>
            <person name="Hassan K.A."/>
            <person name="Durkin A."/>
            <person name="Radune D."/>
            <person name="Mohamoud Y."/>
            <person name="Shay R."/>
            <person name="Jin S."/>
            <person name="Zhang X."/>
            <person name="Lucey K."/>
            <person name="Ballor N.R."/>
            <person name="Ottesen E."/>
            <person name="Rosenthal R."/>
            <person name="Allen A."/>
            <person name="Leadbetter J.R."/>
            <person name="Paulsen I.T."/>
        </authorList>
    </citation>
    <scope>NUCLEOTIDE SEQUENCE [LARGE SCALE GENOMIC DNA]</scope>
    <source>
        <strain evidence="2">ATCC BAA-887 / DSM 12427 / ZAS-2</strain>
    </source>
</reference>
<dbReference type="InterPro" id="IPR036388">
    <property type="entry name" value="WH-like_DNA-bd_sf"/>
</dbReference>
<dbReference type="Proteomes" id="UP000009223">
    <property type="component" value="Chromosome"/>
</dbReference>
<dbReference type="eggNOG" id="COG0507">
    <property type="taxonomic scope" value="Bacteria"/>
</dbReference>
<dbReference type="Gene3D" id="1.10.10.10">
    <property type="entry name" value="Winged helix-like DNA-binding domain superfamily/Winged helix DNA-binding domain"/>
    <property type="match status" value="1"/>
</dbReference>
<dbReference type="AlphaFoldDB" id="F5YGJ0"/>
<name>F5YGJ0_TREPZ</name>
<reference evidence="1 2" key="2">
    <citation type="journal article" date="2011" name="ISME J.">
        <title>RNA-seq reveals cooperative metabolic interactions between two termite-gut spirochete species in co-culture.</title>
        <authorList>
            <person name="Rosenthal A.Z."/>
            <person name="Matson E.G."/>
            <person name="Eldar A."/>
            <person name="Leadbetter J.R."/>
        </authorList>
    </citation>
    <scope>NUCLEOTIDE SEQUENCE [LARGE SCALE GENOMIC DNA]</scope>
    <source>
        <strain evidence="2">ATCC BAA-887 / DSM 12427 / ZAS-2</strain>
    </source>
</reference>
<dbReference type="KEGG" id="tpi:TREPR_2594"/>
<dbReference type="STRING" id="545694.TREPR_2594"/>
<accession>F5YGJ0</accession>
<dbReference type="Gene3D" id="3.40.50.300">
    <property type="entry name" value="P-loop containing nucleotide triphosphate hydrolases"/>
    <property type="match status" value="1"/>
</dbReference>
<dbReference type="Pfam" id="PF13245">
    <property type="entry name" value="AAA_19"/>
    <property type="match status" value="1"/>
</dbReference>
<evidence type="ECO:0000313" key="1">
    <source>
        <dbReference type="EMBL" id="AEF83700.1"/>
    </source>
</evidence>
<sequence length="710" mass="82181">MNILITGAAGTGKTFLIKRLQTIHKNWCFTGMTNQSASLINGKTIHSHFGFTTNWFDELTIPHNKKATIVIDEASMLSQEQLEMMNRARPFQNIVLIGDFNQLLPVKGTPIKPESIDEMYILTKQYRSKDIILDRFLNGLLNNKIDWDLIEDRKSNHTDEKTLFITYENSSREEYNKLFSLKRNSPVKARTHRIIDGLPVSYRDSRETRFKHPFWFNNELFTIYELTNLDIVLFNERLGIKTLARDIFDDYFQVNFSSTFHSVQGQTREGRTIIHLDSLTKKYQDPDKRMRALYVASSRVKNINDLYFSYDDLENIRKEELKYMYSFSGGPLSGGSMIKELKALEVSQDDILKIPEWGYVRKSLLCSIDRGSGDPLKVIKDIKPKTEKEIIERKALCLEYLKNYKDPYTTREMSSLLEVSPKTIRKYLKEIETITKAPYSYLYGVDKFANYDNGTIKNKPDETTQFVSINPIYLTDISEGKKTNWDDDHAASYSNFVFESDNISIEKQIEMAYKLGSKGIVNRSVHSGGKSIHCRITVKDEPKNKDEYHYVWDILNIKYFEGQADRACKNPSRKTRCPGAMRDNGNIQELLFENNSILDIEWRGDYEREKRGIELDRACLSYIKKGKKIVASSGVVSLNELSRKSISNKAKKLIDNSFIDGEKHIEIPGGVASLKRLGVDKETVFNLVKATKIKEPNIKAYFEKLWNYFE</sequence>
<dbReference type="InterPro" id="IPR027417">
    <property type="entry name" value="P-loop_NTPase"/>
</dbReference>
<keyword evidence="2" id="KW-1185">Reference proteome</keyword>
<dbReference type="RefSeq" id="WP_015707624.1">
    <property type="nucleotide sequence ID" value="NC_015578.1"/>
</dbReference>
<dbReference type="OrthoDB" id="9763659at2"/>
<gene>
    <name evidence="1" type="ordered locus">TREPR_2594</name>
</gene>
<organism evidence="1 2">
    <name type="scientific">Treponema primitia (strain ATCC BAA-887 / DSM 12427 / ZAS-2)</name>
    <dbReference type="NCBI Taxonomy" id="545694"/>
    <lineage>
        <taxon>Bacteria</taxon>
        <taxon>Pseudomonadati</taxon>
        <taxon>Spirochaetota</taxon>
        <taxon>Spirochaetia</taxon>
        <taxon>Spirochaetales</taxon>
        <taxon>Treponemataceae</taxon>
        <taxon>Treponema</taxon>
    </lineage>
</organism>
<dbReference type="SUPFAM" id="SSF52540">
    <property type="entry name" value="P-loop containing nucleoside triphosphate hydrolases"/>
    <property type="match status" value="1"/>
</dbReference>
<dbReference type="HOGENOM" id="CLU_388801_0_0_12"/>
<dbReference type="EMBL" id="CP001843">
    <property type="protein sequence ID" value="AEF83700.1"/>
    <property type="molecule type" value="Genomic_DNA"/>
</dbReference>